<keyword evidence="1" id="KW-0614">Plasmid</keyword>
<keyword evidence="2" id="KW-1185">Reference proteome</keyword>
<sequence length="154" mass="16927">MTDMDTGPLSPPLGSTQNPDLRTLARLVGTWQVSGEATGQVRYEWTEGGFFLIQQFDLLHGDRAIRGIEVIGHLHPFGGEPSADIHTRVYSFTDGLTLDYVYDLTGDTLTIWAGHRGSPSFYRGTFGEGDQTVTGGWTWPGGGYRTDMTRVESP</sequence>
<evidence type="ECO:0000313" key="2">
    <source>
        <dbReference type="Proteomes" id="UP001064971"/>
    </source>
</evidence>
<reference evidence="1" key="1">
    <citation type="submission" date="2022-07" db="EMBL/GenBank/DDBJ databases">
        <title>Complete Genome Sequence of the Radioresistant Bacterium Deinococcus aetherius ST0316, Isolated from the Air Dust collected in Lower Stratosphere above Japan.</title>
        <authorList>
            <person name="Satoh K."/>
            <person name="Hagiwara K."/>
            <person name="Katsumata K."/>
            <person name="Kubo A."/>
            <person name="Yokobori S."/>
            <person name="Yamagishi A."/>
            <person name="Oono Y."/>
            <person name="Narumi I."/>
        </authorList>
    </citation>
    <scope>NUCLEOTIDE SEQUENCE</scope>
    <source>
        <strain evidence="1">ST0316</strain>
        <plasmid evidence="1">pDAETH-2</plasmid>
    </source>
</reference>
<evidence type="ECO:0000313" key="1">
    <source>
        <dbReference type="EMBL" id="BDP44137.1"/>
    </source>
</evidence>
<name>A0ABN6RR41_9DEIO</name>
<organism evidence="1 2">
    <name type="scientific">Deinococcus aetherius</name>
    <dbReference type="NCBI Taxonomy" id="200252"/>
    <lineage>
        <taxon>Bacteria</taxon>
        <taxon>Thermotogati</taxon>
        <taxon>Deinococcota</taxon>
        <taxon>Deinococci</taxon>
        <taxon>Deinococcales</taxon>
        <taxon>Deinococcaceae</taxon>
        <taxon>Deinococcus</taxon>
    </lineage>
</organism>
<dbReference type="RefSeq" id="WP_264778493.1">
    <property type="nucleotide sequence ID" value="NZ_AP026562.1"/>
</dbReference>
<accession>A0ABN6RR41</accession>
<evidence type="ECO:0008006" key="3">
    <source>
        <dbReference type="Google" id="ProtNLM"/>
    </source>
</evidence>
<geneLocation type="plasmid" evidence="1 2">
    <name>pDAETH-2</name>
</geneLocation>
<gene>
    <name evidence="1" type="ORF">DAETH_41060</name>
</gene>
<protein>
    <recommendedName>
        <fullName evidence="3">DUF1579 domain-containing protein</fullName>
    </recommendedName>
</protein>
<dbReference type="Proteomes" id="UP001064971">
    <property type="component" value="Plasmid pDAETH-2"/>
</dbReference>
<proteinExistence type="predicted"/>
<dbReference type="EMBL" id="AP026562">
    <property type="protein sequence ID" value="BDP44137.1"/>
    <property type="molecule type" value="Genomic_DNA"/>
</dbReference>